<keyword evidence="1 2" id="KW-0802">TPR repeat</keyword>
<dbReference type="Proteomes" id="UP000265618">
    <property type="component" value="Unassembled WGS sequence"/>
</dbReference>
<dbReference type="Pfam" id="PF14559">
    <property type="entry name" value="TPR_19"/>
    <property type="match status" value="1"/>
</dbReference>
<dbReference type="PROSITE" id="PS50005">
    <property type="entry name" value="TPR"/>
    <property type="match status" value="2"/>
</dbReference>
<gene>
    <name evidence="3" type="ORF">KIPB_011392</name>
</gene>
<protein>
    <submittedName>
        <fullName evidence="3">Uncharacterized protein</fullName>
    </submittedName>
</protein>
<dbReference type="PROSITE" id="PS50293">
    <property type="entry name" value="TPR_REGION"/>
    <property type="match status" value="1"/>
</dbReference>
<dbReference type="PANTHER" id="PTHR12558">
    <property type="entry name" value="CELL DIVISION CYCLE 16,23,27"/>
    <property type="match status" value="1"/>
</dbReference>
<dbReference type="PANTHER" id="PTHR12558:SF45">
    <property type="entry name" value="CHROMOSOME UNDETERMINED SCAFFOLD_12, WHOLE GENOME SHOTGUN SEQUENCE"/>
    <property type="match status" value="1"/>
</dbReference>
<dbReference type="InterPro" id="IPR011990">
    <property type="entry name" value="TPR-like_helical_dom_sf"/>
</dbReference>
<dbReference type="OrthoDB" id="417155at2759"/>
<dbReference type="GO" id="GO:0051301">
    <property type="term" value="P:cell division"/>
    <property type="evidence" value="ECO:0007669"/>
    <property type="project" value="TreeGrafter"/>
</dbReference>
<dbReference type="GO" id="GO:0016567">
    <property type="term" value="P:protein ubiquitination"/>
    <property type="evidence" value="ECO:0007669"/>
    <property type="project" value="TreeGrafter"/>
</dbReference>
<dbReference type="SMART" id="SM00028">
    <property type="entry name" value="TPR"/>
    <property type="match status" value="3"/>
</dbReference>
<evidence type="ECO:0000256" key="1">
    <source>
        <dbReference type="ARBA" id="ARBA00022803"/>
    </source>
</evidence>
<evidence type="ECO:0000313" key="3">
    <source>
        <dbReference type="EMBL" id="GIQ89018.1"/>
    </source>
</evidence>
<name>A0A9K3D856_9EUKA</name>
<dbReference type="Gene3D" id="1.25.40.10">
    <property type="entry name" value="Tetratricopeptide repeat domain"/>
    <property type="match status" value="1"/>
</dbReference>
<dbReference type="GO" id="GO:0005680">
    <property type="term" value="C:anaphase-promoting complex"/>
    <property type="evidence" value="ECO:0007669"/>
    <property type="project" value="TreeGrafter"/>
</dbReference>
<dbReference type="Pfam" id="PF00515">
    <property type="entry name" value="TPR_1"/>
    <property type="match status" value="1"/>
</dbReference>
<dbReference type="EMBL" id="BDIP01004614">
    <property type="protein sequence ID" value="GIQ89018.1"/>
    <property type="molecule type" value="Genomic_DNA"/>
</dbReference>
<evidence type="ECO:0000256" key="2">
    <source>
        <dbReference type="PROSITE-ProRule" id="PRU00339"/>
    </source>
</evidence>
<dbReference type="SUPFAM" id="SSF48452">
    <property type="entry name" value="TPR-like"/>
    <property type="match status" value="1"/>
</dbReference>
<reference evidence="3 4" key="1">
    <citation type="journal article" date="2018" name="PLoS ONE">
        <title>The draft genome of Kipferlia bialata reveals reductive genome evolution in fornicate parasites.</title>
        <authorList>
            <person name="Tanifuji G."/>
            <person name="Takabayashi S."/>
            <person name="Kume K."/>
            <person name="Takagi M."/>
            <person name="Nakayama T."/>
            <person name="Kamikawa R."/>
            <person name="Inagaki Y."/>
            <person name="Hashimoto T."/>
        </authorList>
    </citation>
    <scope>NUCLEOTIDE SEQUENCE [LARGE SCALE GENOMIC DNA]</scope>
    <source>
        <strain evidence="3">NY0173</strain>
    </source>
</reference>
<dbReference type="GO" id="GO:0031145">
    <property type="term" value="P:anaphase-promoting complex-dependent catabolic process"/>
    <property type="evidence" value="ECO:0007669"/>
    <property type="project" value="TreeGrafter"/>
</dbReference>
<sequence length="149" mass="15578">AYDALMARASILKLTGALREAADTYRAASLVKACPEPSLRTAEVLSALGEPSKAIMLYEDVLSQDPGNVDALMGLGSAYASSGKLDTAVTTLHKALKLVGTGQDKASEKPSPHGAAVWNALGAVYRSLAKYSQALHCFQQCLSITPSNP</sequence>
<dbReference type="InterPro" id="IPR019734">
    <property type="entry name" value="TPR_rpt"/>
</dbReference>
<accession>A0A9K3D856</accession>
<dbReference type="GO" id="GO:0045842">
    <property type="term" value="P:positive regulation of mitotic metaphase/anaphase transition"/>
    <property type="evidence" value="ECO:0007669"/>
    <property type="project" value="TreeGrafter"/>
</dbReference>
<feature type="non-terminal residue" evidence="3">
    <location>
        <position position="149"/>
    </location>
</feature>
<keyword evidence="4" id="KW-1185">Reference proteome</keyword>
<feature type="non-terminal residue" evidence="3">
    <location>
        <position position="1"/>
    </location>
</feature>
<feature type="repeat" description="TPR" evidence="2">
    <location>
        <begin position="69"/>
        <end position="102"/>
    </location>
</feature>
<organism evidence="3 4">
    <name type="scientific">Kipferlia bialata</name>
    <dbReference type="NCBI Taxonomy" id="797122"/>
    <lineage>
        <taxon>Eukaryota</taxon>
        <taxon>Metamonada</taxon>
        <taxon>Carpediemonas-like organisms</taxon>
        <taxon>Kipferlia</taxon>
    </lineage>
</organism>
<comment type="caution">
    <text evidence="3">The sequence shown here is derived from an EMBL/GenBank/DDBJ whole genome shotgun (WGS) entry which is preliminary data.</text>
</comment>
<dbReference type="AlphaFoldDB" id="A0A9K3D856"/>
<proteinExistence type="predicted"/>
<feature type="repeat" description="TPR" evidence="2">
    <location>
        <begin position="115"/>
        <end position="148"/>
    </location>
</feature>
<evidence type="ECO:0000313" key="4">
    <source>
        <dbReference type="Proteomes" id="UP000265618"/>
    </source>
</evidence>